<keyword evidence="2" id="KW-1185">Reference proteome</keyword>
<name>A0ACC5T4M7_ENSAD</name>
<dbReference type="Proteomes" id="UP000823773">
    <property type="component" value="Unassembled WGS sequence"/>
</dbReference>
<accession>A0ACC5T4M7</accession>
<comment type="caution">
    <text evidence="1">The sequence shown here is derived from an EMBL/GenBank/DDBJ whole genome shotgun (WGS) entry which is preliminary data.</text>
</comment>
<organism evidence="1 2">
    <name type="scientific">Ensifer adhaerens</name>
    <name type="common">Sinorhizobium morelense</name>
    <dbReference type="NCBI Taxonomy" id="106592"/>
    <lineage>
        <taxon>Bacteria</taxon>
        <taxon>Pseudomonadati</taxon>
        <taxon>Pseudomonadota</taxon>
        <taxon>Alphaproteobacteria</taxon>
        <taxon>Hyphomicrobiales</taxon>
        <taxon>Rhizobiaceae</taxon>
        <taxon>Sinorhizobium/Ensifer group</taxon>
        <taxon>Ensifer</taxon>
    </lineage>
</organism>
<evidence type="ECO:0000313" key="1">
    <source>
        <dbReference type="EMBL" id="MBP1876033.1"/>
    </source>
</evidence>
<dbReference type="EMBL" id="JAGGJR010000014">
    <property type="protein sequence ID" value="MBP1876033.1"/>
    <property type="molecule type" value="Genomic_DNA"/>
</dbReference>
<gene>
    <name evidence="1" type="ORF">J2Z19_005782</name>
</gene>
<sequence>MKTAPVLKEALRLFFPLAAAHGALWPVLWVIVDAYDLPLATSIPSSQWHAHEMLFGTYGMALAGFLASAVPEWTDTNPTRSRALVMFALLWLPGRIVGVVGWDALSLFAGLTDMVFYCALLVVIIRPMIARRTTNHLSFVFWLSAFVFAEAGIRIAWFLGEYELSARFIDAALSIFVVFFSLSAARISVVVINLALDPTGASSPYRPHPGRRHAASAMVSAYIVLSLLLPHSLVPGWIALAAGAAFFDRLAEWFIGRAVLKPEVLTLAVANMFGGLGFLALGAARLGADVPALAGLHLLGVGTLGLAVIAVFIVAGLRHTGRDLVALPWQAYVSIGLVAASAVLRVLPEFGFVPEFYGAHHAASAILWSAAFAIWLQGFVPFLVRPGLADGACR</sequence>
<protein>
    <submittedName>
        <fullName evidence="1">Uncharacterized protein involved in response to NO</fullName>
    </submittedName>
</protein>
<proteinExistence type="predicted"/>
<reference evidence="1" key="1">
    <citation type="submission" date="2021-03" db="EMBL/GenBank/DDBJ databases">
        <title>Genomic Encyclopedia of Type Strains, Phase IV (KMG-IV): sequencing the most valuable type-strain genomes for metagenomic binning, comparative biology and taxonomic classification.</title>
        <authorList>
            <person name="Goeker M."/>
        </authorList>
    </citation>
    <scope>NUCLEOTIDE SEQUENCE</scope>
    <source>
        <strain evidence="1">DSM 18131</strain>
    </source>
</reference>
<evidence type="ECO:0000313" key="2">
    <source>
        <dbReference type="Proteomes" id="UP000823773"/>
    </source>
</evidence>